<proteinExistence type="predicted"/>
<dbReference type="EnsemblMetazoa" id="GAUT011782-RA">
    <property type="protein sequence ID" value="GAUT011782-PA"/>
    <property type="gene ID" value="GAUT011782"/>
</dbReference>
<dbReference type="VEuPathDB" id="VectorBase:GAUT011782"/>
<feature type="compositionally biased region" description="Acidic residues" evidence="1">
    <location>
        <begin position="124"/>
        <end position="134"/>
    </location>
</feature>
<name>A0A1A9UQ36_GLOAU</name>
<evidence type="ECO:0000313" key="2">
    <source>
        <dbReference type="EnsemblMetazoa" id="GAUT011782-PA"/>
    </source>
</evidence>
<reference evidence="2" key="1">
    <citation type="submission" date="2020-05" db="UniProtKB">
        <authorList>
            <consortium name="EnsemblMetazoa"/>
        </authorList>
    </citation>
    <scope>IDENTIFICATION</scope>
    <source>
        <strain evidence="2">TTRI</strain>
    </source>
</reference>
<protein>
    <submittedName>
        <fullName evidence="2">Uncharacterized protein</fullName>
    </submittedName>
</protein>
<accession>A0A1A9UQ36</accession>
<sequence length="163" mass="18802">MGDNSQIPYTELKHLISVGDTNSIHHGEMSTQQQLTSIFTFHTSSFDYIVRHLDENIPIAFDGLPSAARHRTDRCFEGPFQVQQSRRPPMPACDCNLKKEKRKKKQQQQQEQEHRKTKIALRVEEEEEEEEEETEKNLTLFAATSSPCPLTMNVISGSVMYYT</sequence>
<keyword evidence="3" id="KW-1185">Reference proteome</keyword>
<dbReference type="AlphaFoldDB" id="A0A1A9UQ36"/>
<feature type="region of interest" description="Disordered" evidence="1">
    <location>
        <begin position="80"/>
        <end position="137"/>
    </location>
</feature>
<dbReference type="Proteomes" id="UP000078200">
    <property type="component" value="Unassembled WGS sequence"/>
</dbReference>
<organism evidence="2 3">
    <name type="scientific">Glossina austeni</name>
    <name type="common">Savannah tsetse fly</name>
    <dbReference type="NCBI Taxonomy" id="7395"/>
    <lineage>
        <taxon>Eukaryota</taxon>
        <taxon>Metazoa</taxon>
        <taxon>Ecdysozoa</taxon>
        <taxon>Arthropoda</taxon>
        <taxon>Hexapoda</taxon>
        <taxon>Insecta</taxon>
        <taxon>Pterygota</taxon>
        <taxon>Neoptera</taxon>
        <taxon>Endopterygota</taxon>
        <taxon>Diptera</taxon>
        <taxon>Brachycera</taxon>
        <taxon>Muscomorpha</taxon>
        <taxon>Hippoboscoidea</taxon>
        <taxon>Glossinidae</taxon>
        <taxon>Glossina</taxon>
    </lineage>
</organism>
<evidence type="ECO:0000313" key="3">
    <source>
        <dbReference type="Proteomes" id="UP000078200"/>
    </source>
</evidence>
<evidence type="ECO:0000256" key="1">
    <source>
        <dbReference type="SAM" id="MobiDB-lite"/>
    </source>
</evidence>